<dbReference type="AlphaFoldDB" id="A0A224Y0T5"/>
<sequence>MNPANLLVLTLFLATSIGNISTQKHKKRAPLQVGQGVKVHVKVLFDKTVNSQGTSEDDVDEARNEPTKEDFERLFRLVQEYLHNENVMVKFTVRDAKKEGRACCQNWCASQCVCDA</sequence>
<accession>A0A224Y0T5</accession>
<protein>
    <submittedName>
        <fullName evidence="2">28 kDa Metastriate family member</fullName>
    </submittedName>
</protein>
<reference evidence="2" key="1">
    <citation type="journal article" date="2017" name="Parasit. Vectors">
        <title>Sialotranscriptomics of Rhipicephalus zambeziensis reveals intricate expression profiles of secretory proteins and suggests tight temporal transcriptional regulation during blood-feeding.</title>
        <authorList>
            <person name="de Castro M.H."/>
            <person name="de Klerk D."/>
            <person name="Pienaar R."/>
            <person name="Rees D.J.G."/>
            <person name="Mans B.J."/>
        </authorList>
    </citation>
    <scope>NUCLEOTIDE SEQUENCE</scope>
    <source>
        <tissue evidence="2">Salivary glands</tissue>
    </source>
</reference>
<evidence type="ECO:0000313" key="2">
    <source>
        <dbReference type="EMBL" id="MAA11198.1"/>
    </source>
</evidence>
<feature type="signal peptide" evidence="1">
    <location>
        <begin position="1"/>
        <end position="22"/>
    </location>
</feature>
<organism evidence="2">
    <name type="scientific">Rhipicephalus zambeziensis</name>
    <dbReference type="NCBI Taxonomy" id="60191"/>
    <lineage>
        <taxon>Eukaryota</taxon>
        <taxon>Metazoa</taxon>
        <taxon>Ecdysozoa</taxon>
        <taxon>Arthropoda</taxon>
        <taxon>Chelicerata</taxon>
        <taxon>Arachnida</taxon>
        <taxon>Acari</taxon>
        <taxon>Parasitiformes</taxon>
        <taxon>Ixodida</taxon>
        <taxon>Ixodoidea</taxon>
        <taxon>Ixodidae</taxon>
        <taxon>Rhipicephalinae</taxon>
        <taxon>Rhipicephalus</taxon>
        <taxon>Rhipicephalus</taxon>
    </lineage>
</organism>
<feature type="chain" id="PRO_5012601186" evidence="1">
    <location>
        <begin position="23"/>
        <end position="116"/>
    </location>
</feature>
<proteinExistence type="predicted"/>
<name>A0A224Y0T5_9ACAR</name>
<keyword evidence="1" id="KW-0732">Signal</keyword>
<dbReference type="EMBL" id="GFPF01000052">
    <property type="protein sequence ID" value="MAA11198.1"/>
    <property type="molecule type" value="Transcribed_RNA"/>
</dbReference>
<evidence type="ECO:0000256" key="1">
    <source>
        <dbReference type="SAM" id="SignalP"/>
    </source>
</evidence>